<keyword evidence="1" id="KW-0812">Transmembrane</keyword>
<evidence type="ECO:0000313" key="2">
    <source>
        <dbReference type="EMBL" id="ATV60002.1"/>
    </source>
</evidence>
<dbReference type="EMBL" id="CP024699">
    <property type="protein sequence ID" value="ATV60002.1"/>
    <property type="molecule type" value="Genomic_DNA"/>
</dbReference>
<dbReference type="AlphaFoldDB" id="A0A2D3NX98"/>
<reference evidence="2 3" key="1">
    <citation type="submission" date="2017-11" db="EMBL/GenBank/DDBJ databases">
        <title>Genome sequencing of Fusobacterium periodonticum KCOM 1261.</title>
        <authorList>
            <person name="Kook J.-K."/>
            <person name="Park S.-N."/>
            <person name="Lim Y.K."/>
        </authorList>
    </citation>
    <scope>NUCLEOTIDE SEQUENCE [LARGE SCALE GENOMIC DNA]</scope>
    <source>
        <strain evidence="2 3">KCOM 1261</strain>
    </source>
</reference>
<evidence type="ECO:0000256" key="1">
    <source>
        <dbReference type="SAM" id="Phobius"/>
    </source>
</evidence>
<name>A0A2D3NX98_9FUSO</name>
<keyword evidence="1" id="KW-1133">Transmembrane helix</keyword>
<dbReference type="Proteomes" id="UP000230056">
    <property type="component" value="Chromosome"/>
</dbReference>
<keyword evidence="1" id="KW-0472">Membrane</keyword>
<proteinExistence type="predicted"/>
<gene>
    <name evidence="2" type="ORF">CTM72_09935</name>
</gene>
<feature type="transmembrane region" description="Helical" evidence="1">
    <location>
        <begin position="20"/>
        <end position="36"/>
    </location>
</feature>
<accession>A0A2D3NX98</accession>
<dbReference type="RefSeq" id="WP_100025293.1">
    <property type="nucleotide sequence ID" value="NZ_CP024699.1"/>
</dbReference>
<sequence length="155" mass="17535">MKKVGSFFTLLTSKGYKKVVLIPLAFCLGFFLYSLYSNFTGGKPEKTTYDDGTTRISAQSDLGSVKLPKILDSLNIPIHDELKIRNYDVFLDKDENITSIDIYCKSNKDANEIIDWYKEKLNATDGRAKGVWNGFDMDVSYSEGSKLFSISLKKQ</sequence>
<protein>
    <submittedName>
        <fullName evidence="2">Uncharacterized protein</fullName>
    </submittedName>
</protein>
<evidence type="ECO:0000313" key="3">
    <source>
        <dbReference type="Proteomes" id="UP000230056"/>
    </source>
</evidence>
<organism evidence="2 3">
    <name type="scientific">Fusobacterium pseudoperiodonticum</name>
    <dbReference type="NCBI Taxonomy" id="2663009"/>
    <lineage>
        <taxon>Bacteria</taxon>
        <taxon>Fusobacteriati</taxon>
        <taxon>Fusobacteriota</taxon>
        <taxon>Fusobacteriia</taxon>
        <taxon>Fusobacteriales</taxon>
        <taxon>Fusobacteriaceae</taxon>
        <taxon>Fusobacterium</taxon>
    </lineage>
</organism>